<proteinExistence type="predicted"/>
<reference evidence="1" key="1">
    <citation type="submission" date="2018-02" db="EMBL/GenBank/DDBJ databases">
        <title>Rhizophora mucronata_Transcriptome.</title>
        <authorList>
            <person name="Meera S.P."/>
            <person name="Sreeshan A."/>
            <person name="Augustine A."/>
        </authorList>
    </citation>
    <scope>NUCLEOTIDE SEQUENCE</scope>
    <source>
        <tissue evidence="1">Leaf</tissue>
    </source>
</reference>
<name>A0A2P2QYD8_RHIMU</name>
<dbReference type="EMBL" id="GGEC01091410">
    <property type="protein sequence ID" value="MBX71894.1"/>
    <property type="molecule type" value="Transcribed_RNA"/>
</dbReference>
<evidence type="ECO:0000313" key="1">
    <source>
        <dbReference type="EMBL" id="MBX71894.1"/>
    </source>
</evidence>
<sequence>MIPAGLRAFVDKTLVLTFCSCLLFRIKHPVQPMSHACFSNFLSLKNRDNCLIVGNNHL</sequence>
<accession>A0A2P2QYD8</accession>
<protein>
    <submittedName>
        <fullName evidence="1">Uncharacterized protein</fullName>
    </submittedName>
</protein>
<organism evidence="1">
    <name type="scientific">Rhizophora mucronata</name>
    <name type="common">Asiatic mangrove</name>
    <dbReference type="NCBI Taxonomy" id="61149"/>
    <lineage>
        <taxon>Eukaryota</taxon>
        <taxon>Viridiplantae</taxon>
        <taxon>Streptophyta</taxon>
        <taxon>Embryophyta</taxon>
        <taxon>Tracheophyta</taxon>
        <taxon>Spermatophyta</taxon>
        <taxon>Magnoliopsida</taxon>
        <taxon>eudicotyledons</taxon>
        <taxon>Gunneridae</taxon>
        <taxon>Pentapetalae</taxon>
        <taxon>rosids</taxon>
        <taxon>fabids</taxon>
        <taxon>Malpighiales</taxon>
        <taxon>Rhizophoraceae</taxon>
        <taxon>Rhizophora</taxon>
    </lineage>
</organism>
<dbReference type="AlphaFoldDB" id="A0A2P2QYD8"/>